<name>A0A3R7K475_TRYRA</name>
<feature type="transmembrane region" description="Helical" evidence="2">
    <location>
        <begin position="14"/>
        <end position="45"/>
    </location>
</feature>
<organism evidence="3 4">
    <name type="scientific">Trypanosoma rangeli</name>
    <dbReference type="NCBI Taxonomy" id="5698"/>
    <lineage>
        <taxon>Eukaryota</taxon>
        <taxon>Discoba</taxon>
        <taxon>Euglenozoa</taxon>
        <taxon>Kinetoplastea</taxon>
        <taxon>Metakinetoplastina</taxon>
        <taxon>Trypanosomatida</taxon>
        <taxon>Trypanosomatidae</taxon>
        <taxon>Trypanosoma</taxon>
        <taxon>Herpetosoma</taxon>
    </lineage>
</organism>
<feature type="region of interest" description="Disordered" evidence="1">
    <location>
        <begin position="88"/>
        <end position="146"/>
    </location>
</feature>
<dbReference type="AlphaFoldDB" id="A0A3R7K475"/>
<dbReference type="EMBL" id="MKGL01000339">
    <property type="protein sequence ID" value="RNF00199.1"/>
    <property type="molecule type" value="Genomic_DNA"/>
</dbReference>
<dbReference type="GeneID" id="40331688"/>
<reference evidence="3 4" key="1">
    <citation type="journal article" date="2018" name="BMC Genomics">
        <title>Genomic comparison of Trypanosoma conorhini and Trypanosoma rangeli to Trypanosoma cruzi strains of high and low virulence.</title>
        <authorList>
            <person name="Bradwell K.R."/>
            <person name="Koparde V.N."/>
            <person name="Matveyev A.V."/>
            <person name="Serrano M.G."/>
            <person name="Alves J.M."/>
            <person name="Parikh H."/>
            <person name="Huang B."/>
            <person name="Lee V."/>
            <person name="Espinosa-Alvarez O."/>
            <person name="Ortiz P.A."/>
            <person name="Costa-Martins A.G."/>
            <person name="Teixeira M.M."/>
            <person name="Buck G.A."/>
        </authorList>
    </citation>
    <scope>NUCLEOTIDE SEQUENCE [LARGE SCALE GENOMIC DNA]</scope>
    <source>
        <strain evidence="3 4">AM80</strain>
    </source>
</reference>
<gene>
    <name evidence="3" type="ORF">TraAM80_07755</name>
</gene>
<accession>A0A3R7K475</accession>
<evidence type="ECO:0000256" key="1">
    <source>
        <dbReference type="SAM" id="MobiDB-lite"/>
    </source>
</evidence>
<dbReference type="RefSeq" id="XP_029235629.1">
    <property type="nucleotide sequence ID" value="XM_029384534.1"/>
</dbReference>
<proteinExistence type="predicted"/>
<sequence>MRGFLLPADSSCHLLLSLIFDVLTGGSCGLFCTLCAFFLLLFLLLRSLLLSLLLLRVWWRPTGSQEAHIHIDDIDGVCVETMRPTAHLETHTRPLTAEKGRPTDESAAQAGVHPEGPPILAQHRLGRDQQRLRGRVQHTREPCRES</sequence>
<keyword evidence="4" id="KW-1185">Reference proteome</keyword>
<evidence type="ECO:0000313" key="3">
    <source>
        <dbReference type="EMBL" id="RNF00199.1"/>
    </source>
</evidence>
<keyword evidence="2" id="KW-0472">Membrane</keyword>
<evidence type="ECO:0000313" key="4">
    <source>
        <dbReference type="Proteomes" id="UP000283634"/>
    </source>
</evidence>
<keyword evidence="2" id="KW-0812">Transmembrane</keyword>
<dbReference type="Proteomes" id="UP000283634">
    <property type="component" value="Unassembled WGS sequence"/>
</dbReference>
<comment type="caution">
    <text evidence="3">The sequence shown here is derived from an EMBL/GenBank/DDBJ whole genome shotgun (WGS) entry which is preliminary data.</text>
</comment>
<keyword evidence="2" id="KW-1133">Transmembrane helix</keyword>
<feature type="compositionally biased region" description="Basic and acidic residues" evidence="1">
    <location>
        <begin position="88"/>
        <end position="104"/>
    </location>
</feature>
<evidence type="ECO:0000256" key="2">
    <source>
        <dbReference type="SAM" id="Phobius"/>
    </source>
</evidence>
<protein>
    <submittedName>
        <fullName evidence="3">Uncharacterized protein</fullName>
    </submittedName>
</protein>